<dbReference type="Proteomes" id="UP000010310">
    <property type="component" value="Unassembled WGS sequence"/>
</dbReference>
<proteinExistence type="predicted"/>
<protein>
    <submittedName>
        <fullName evidence="2">PepSY domain protein</fullName>
    </submittedName>
</protein>
<evidence type="ECO:0000256" key="1">
    <source>
        <dbReference type="SAM" id="Phobius"/>
    </source>
</evidence>
<dbReference type="PATRIC" id="fig|1208365.4.peg.461"/>
<dbReference type="AlphaFoldDB" id="K6GIM0"/>
<keyword evidence="1" id="KW-0472">Membrane</keyword>
<feature type="transmembrane region" description="Helical" evidence="1">
    <location>
        <begin position="192"/>
        <end position="213"/>
    </location>
</feature>
<evidence type="ECO:0000313" key="2">
    <source>
        <dbReference type="EMBL" id="EKO36835.1"/>
    </source>
</evidence>
<gene>
    <name evidence="2" type="ORF">B273_0884</name>
</gene>
<keyword evidence="1" id="KW-0812">Transmembrane</keyword>
<organism evidence="2 3">
    <name type="scientific">SAR86 cluster bacterium SAR86E</name>
    <dbReference type="NCBI Taxonomy" id="1208365"/>
    <lineage>
        <taxon>Bacteria</taxon>
        <taxon>Pseudomonadati</taxon>
        <taxon>Pseudomonadota</taxon>
        <taxon>Gammaproteobacteria</taxon>
        <taxon>SAR86 cluster</taxon>
    </lineage>
</organism>
<comment type="caution">
    <text evidence="2">The sequence shown here is derived from an EMBL/GenBank/DDBJ whole genome shotgun (WGS) entry which is preliminary data.</text>
</comment>
<evidence type="ECO:0000313" key="3">
    <source>
        <dbReference type="Proteomes" id="UP000010310"/>
    </source>
</evidence>
<accession>K6GIM0</accession>
<name>K6GIM0_9GAMM</name>
<dbReference type="EMBL" id="AMWX01000002">
    <property type="protein sequence ID" value="EKO36835.1"/>
    <property type="molecule type" value="Genomic_DNA"/>
</dbReference>
<keyword evidence="3" id="KW-1185">Reference proteome</keyword>
<sequence length="223" mass="25796">MQPIVRKIHKYLSFFISLQLLLWTISGIYFAFNKIEHVRGEQYRIQPSATYSLKKIEFEIPDAVSLVIKKRLDKTIIRASTKAGMRYFDENGDPLQPISFDEAKQIVAKNTLLRPIAVEQINKSKKASEYRGRQLPINKVTARNADEKDINVYINIYSGEIVAIRSTQWRVWDLMWGLHIMDWQERDNIDNLFLKVFSILALISAISGVILFFKANVSSEVIS</sequence>
<feature type="transmembrane region" description="Helical" evidence="1">
    <location>
        <begin position="12"/>
        <end position="32"/>
    </location>
</feature>
<dbReference type="STRING" id="1208365.B273_0884"/>
<reference evidence="2 3" key="1">
    <citation type="submission" date="2012-09" db="EMBL/GenBank/DDBJ databases">
        <authorList>
            <person name="Dupont C.L."/>
            <person name="Rusch D.B."/>
            <person name="Lombardo M.-J."/>
            <person name="Novotny M."/>
            <person name="Yee-Greenbaum J."/>
            <person name="Laskin R."/>
        </authorList>
    </citation>
    <scope>NUCLEOTIDE SEQUENCE [LARGE SCALE GENOMIC DNA]</scope>
    <source>
        <strain evidence="2">SAR86E</strain>
    </source>
</reference>
<dbReference type="InterPro" id="IPR005625">
    <property type="entry name" value="PepSY-ass_TM"/>
</dbReference>
<keyword evidence="1" id="KW-1133">Transmembrane helix</keyword>
<dbReference type="Pfam" id="PF03929">
    <property type="entry name" value="PepSY_TM"/>
    <property type="match status" value="1"/>
</dbReference>